<organism evidence="3 4">
    <name type="scientific">Streptomyces spororaveus</name>
    <dbReference type="NCBI Taxonomy" id="284039"/>
    <lineage>
        <taxon>Bacteria</taxon>
        <taxon>Bacillati</taxon>
        <taxon>Actinomycetota</taxon>
        <taxon>Actinomycetes</taxon>
        <taxon>Kitasatosporales</taxon>
        <taxon>Streptomycetaceae</taxon>
        <taxon>Streptomyces</taxon>
    </lineage>
</organism>
<gene>
    <name evidence="3" type="ORF">Sspor_43130</name>
</gene>
<evidence type="ECO:0000313" key="3">
    <source>
        <dbReference type="EMBL" id="GHI78752.1"/>
    </source>
</evidence>
<dbReference type="Gene3D" id="3.40.50.300">
    <property type="entry name" value="P-loop containing nucleotide triphosphate hydrolases"/>
    <property type="match status" value="1"/>
</dbReference>
<dbReference type="Proteomes" id="UP000608522">
    <property type="component" value="Unassembled WGS sequence"/>
</dbReference>
<keyword evidence="1" id="KW-0472">Membrane</keyword>
<keyword evidence="4" id="KW-1185">Reference proteome</keyword>
<dbReference type="PANTHER" id="PTHR30050">
    <property type="entry name" value="CHROMOSOMAL REPLICATION INITIATOR PROTEIN DNAA"/>
    <property type="match status" value="1"/>
</dbReference>
<dbReference type="CDD" id="cd00009">
    <property type="entry name" value="AAA"/>
    <property type="match status" value="1"/>
</dbReference>
<dbReference type="Pfam" id="PF01695">
    <property type="entry name" value="IstB_IS21"/>
    <property type="match status" value="1"/>
</dbReference>
<dbReference type="SUPFAM" id="SSF52540">
    <property type="entry name" value="P-loop containing nucleoside triphosphate hydrolases"/>
    <property type="match status" value="1"/>
</dbReference>
<sequence>MTPLALPALGHWNATSLTLIALALTCSALLIRRLTQQRTRRNGGIRKPASPAVTIAALAAVGCTAYSADTSWRFAADYLDMSGTAERATRKAVALAARLAERTPKQRGGWRGRRIARRLSRAVAQAAVGIDDRRIPPRYREALATQPEVLGWVEAVTRAGRSGPAGTRGISYGPSLLIAGPTGIGKTHQAYGAVRSLLAAGVRLRWQAVTSADLYAQLRPRPNHDPEREIQELGRCPLLILDDLGAAKQSEWTEELTYRLINRRYTEMLPTLITTNLPIAELRNAVGDRVASRLAEMTTRAILTGPDRRRTPPLAA</sequence>
<dbReference type="PANTHER" id="PTHR30050:SF4">
    <property type="entry name" value="ATP-BINDING PROTEIN RV3427C IN INSERTION SEQUENCE-RELATED"/>
    <property type="match status" value="1"/>
</dbReference>
<reference evidence="4" key="1">
    <citation type="submission" date="2023-07" db="EMBL/GenBank/DDBJ databases">
        <title>Whole genome shotgun sequence of Streptomyces spororaveus NBRC 15456.</title>
        <authorList>
            <person name="Komaki H."/>
            <person name="Tamura T."/>
        </authorList>
    </citation>
    <scope>NUCLEOTIDE SEQUENCE [LARGE SCALE GENOMIC DNA]</scope>
    <source>
        <strain evidence="4">NBRC 15456</strain>
    </source>
</reference>
<keyword evidence="1" id="KW-0812">Transmembrane</keyword>
<dbReference type="InterPro" id="IPR027417">
    <property type="entry name" value="P-loop_NTPase"/>
</dbReference>
<protein>
    <recommendedName>
        <fullName evidence="2">IstB-like ATP-binding domain-containing protein</fullName>
    </recommendedName>
</protein>
<dbReference type="EMBL" id="BNED01000005">
    <property type="protein sequence ID" value="GHI78752.1"/>
    <property type="molecule type" value="Genomic_DNA"/>
</dbReference>
<evidence type="ECO:0000256" key="1">
    <source>
        <dbReference type="SAM" id="Phobius"/>
    </source>
</evidence>
<proteinExistence type="predicted"/>
<keyword evidence="1" id="KW-1133">Transmembrane helix</keyword>
<evidence type="ECO:0000313" key="4">
    <source>
        <dbReference type="Proteomes" id="UP000608522"/>
    </source>
</evidence>
<evidence type="ECO:0000259" key="2">
    <source>
        <dbReference type="Pfam" id="PF01695"/>
    </source>
</evidence>
<feature type="transmembrane region" description="Helical" evidence="1">
    <location>
        <begin position="12"/>
        <end position="31"/>
    </location>
</feature>
<comment type="caution">
    <text evidence="3">The sequence shown here is derived from an EMBL/GenBank/DDBJ whole genome shotgun (WGS) entry which is preliminary data.</text>
</comment>
<name>A0ABQ3TFF8_9ACTN</name>
<dbReference type="InterPro" id="IPR002611">
    <property type="entry name" value="IstB_ATP-bd"/>
</dbReference>
<accession>A0ABQ3TFF8</accession>
<feature type="domain" description="IstB-like ATP-binding" evidence="2">
    <location>
        <begin position="176"/>
        <end position="290"/>
    </location>
</feature>